<evidence type="ECO:0000313" key="2">
    <source>
        <dbReference type="Proteomes" id="UP000286862"/>
    </source>
</evidence>
<sequence length="54" mass="6372">MNKAALVKHEIYNKLVGFTDQDLIDIVSFIDFMRYKKKSRRKKNGEIGGHFKRS</sequence>
<proteinExistence type="predicted"/>
<evidence type="ECO:0000313" key="1">
    <source>
        <dbReference type="EMBL" id="RWX47709.1"/>
    </source>
</evidence>
<protein>
    <submittedName>
        <fullName evidence="1">Uncharacterized protein</fullName>
    </submittedName>
</protein>
<reference evidence="1 2" key="1">
    <citation type="submission" date="2017-01" db="EMBL/GenBank/DDBJ databases">
        <title>The cable genome- insights into the physiology and evolution of filamentous bacteria capable of sulfide oxidation via long distance electron transfer.</title>
        <authorList>
            <person name="Schreiber L."/>
            <person name="Bjerg J.T."/>
            <person name="Boggild A."/>
            <person name="Van De Vossenberg J."/>
            <person name="Meysman F."/>
            <person name="Nielsen L.P."/>
            <person name="Schramm A."/>
            <person name="Kjeldsen K.U."/>
        </authorList>
    </citation>
    <scope>NUCLEOTIDE SEQUENCE [LARGE SCALE GENOMIC DNA]</scope>
    <source>
        <strain evidence="1">A2</strain>
    </source>
</reference>
<gene>
    <name evidence="1" type="ORF">VT99_11513</name>
</gene>
<dbReference type="AlphaFoldDB" id="A0A3S3R9X6"/>
<accession>A0A3S3R9X6</accession>
<comment type="caution">
    <text evidence="1">The sequence shown here is derived from an EMBL/GenBank/DDBJ whole genome shotgun (WGS) entry which is preliminary data.</text>
</comment>
<dbReference type="EMBL" id="MTKQ01000151">
    <property type="protein sequence ID" value="RWX47709.1"/>
    <property type="molecule type" value="Genomic_DNA"/>
</dbReference>
<dbReference type="Proteomes" id="UP000286862">
    <property type="component" value="Unassembled WGS sequence"/>
</dbReference>
<name>A0A3S3R9X6_9BACT</name>
<organism evidence="1 2">
    <name type="scientific">Candidatus Electrothrix marina</name>
    <dbReference type="NCBI Taxonomy" id="1859130"/>
    <lineage>
        <taxon>Bacteria</taxon>
        <taxon>Pseudomonadati</taxon>
        <taxon>Thermodesulfobacteriota</taxon>
        <taxon>Desulfobulbia</taxon>
        <taxon>Desulfobulbales</taxon>
        <taxon>Desulfobulbaceae</taxon>
        <taxon>Candidatus Electrothrix</taxon>
    </lineage>
</organism>